<dbReference type="EMBL" id="JACOPO010000002">
    <property type="protein sequence ID" value="MBC5722123.1"/>
    <property type="molecule type" value="Genomic_DNA"/>
</dbReference>
<evidence type="ECO:0000259" key="6">
    <source>
        <dbReference type="Pfam" id="PF00370"/>
    </source>
</evidence>
<evidence type="ECO:0000313" key="9">
    <source>
        <dbReference type="Proteomes" id="UP000628736"/>
    </source>
</evidence>
<organism evidence="8 9">
    <name type="scientific">Flintibacter hominis</name>
    <dbReference type="NCBI Taxonomy" id="2763048"/>
    <lineage>
        <taxon>Bacteria</taxon>
        <taxon>Bacillati</taxon>
        <taxon>Bacillota</taxon>
        <taxon>Clostridia</taxon>
        <taxon>Eubacteriales</taxon>
        <taxon>Flintibacter</taxon>
    </lineage>
</organism>
<keyword evidence="9" id="KW-1185">Reference proteome</keyword>
<keyword evidence="3" id="KW-0547">Nucleotide-binding</keyword>
<dbReference type="NCBIfam" id="NF000756">
    <property type="entry name" value="PRK00047.1"/>
    <property type="match status" value="1"/>
</dbReference>
<dbReference type="Proteomes" id="UP000628736">
    <property type="component" value="Unassembled WGS sequence"/>
</dbReference>
<dbReference type="PANTHER" id="PTHR10196:SF69">
    <property type="entry name" value="GLYCEROL KINASE"/>
    <property type="match status" value="1"/>
</dbReference>
<dbReference type="Pfam" id="PF00370">
    <property type="entry name" value="FGGY_N"/>
    <property type="match status" value="1"/>
</dbReference>
<dbReference type="Pfam" id="PF02782">
    <property type="entry name" value="FGGY_C"/>
    <property type="match status" value="1"/>
</dbReference>
<dbReference type="AlphaFoldDB" id="A0A8J6M6R0"/>
<evidence type="ECO:0000256" key="1">
    <source>
        <dbReference type="ARBA" id="ARBA00009156"/>
    </source>
</evidence>
<comment type="similarity">
    <text evidence="1">Belongs to the FGGY kinase family.</text>
</comment>
<gene>
    <name evidence="8" type="primary">glpK</name>
    <name evidence="8" type="ORF">H8S11_04745</name>
</gene>
<dbReference type="EC" id="2.7.1.30" evidence="8"/>
<evidence type="ECO:0000313" key="8">
    <source>
        <dbReference type="EMBL" id="MBC5722123.1"/>
    </source>
</evidence>
<dbReference type="InterPro" id="IPR043129">
    <property type="entry name" value="ATPase_NBD"/>
</dbReference>
<evidence type="ECO:0000259" key="7">
    <source>
        <dbReference type="Pfam" id="PF02782"/>
    </source>
</evidence>
<dbReference type="InterPro" id="IPR018484">
    <property type="entry name" value="FGGY_N"/>
</dbReference>
<dbReference type="SUPFAM" id="SSF53067">
    <property type="entry name" value="Actin-like ATPase domain"/>
    <property type="match status" value="2"/>
</dbReference>
<evidence type="ECO:0000256" key="3">
    <source>
        <dbReference type="ARBA" id="ARBA00022741"/>
    </source>
</evidence>
<dbReference type="InterPro" id="IPR018485">
    <property type="entry name" value="FGGY_C"/>
</dbReference>
<dbReference type="Gene3D" id="3.30.420.40">
    <property type="match status" value="2"/>
</dbReference>
<evidence type="ECO:0000256" key="4">
    <source>
        <dbReference type="ARBA" id="ARBA00022777"/>
    </source>
</evidence>
<dbReference type="RefSeq" id="WP_186852365.1">
    <property type="nucleotide sequence ID" value="NZ_JACOPO010000002.1"/>
</dbReference>
<dbReference type="InterPro" id="IPR000577">
    <property type="entry name" value="Carb_kinase_FGGY"/>
</dbReference>
<dbReference type="GO" id="GO:0005524">
    <property type="term" value="F:ATP binding"/>
    <property type="evidence" value="ECO:0007669"/>
    <property type="project" value="UniProtKB-KW"/>
</dbReference>
<name>A0A8J6M6R0_9FIRM</name>
<keyword evidence="4 8" id="KW-0418">Kinase</keyword>
<dbReference type="GO" id="GO:0005829">
    <property type="term" value="C:cytosol"/>
    <property type="evidence" value="ECO:0007669"/>
    <property type="project" value="TreeGrafter"/>
</dbReference>
<keyword evidence="5" id="KW-0067">ATP-binding</keyword>
<protein>
    <submittedName>
        <fullName evidence="8">Glycerol kinase GlpK</fullName>
        <ecNumber evidence="8">2.7.1.30</ecNumber>
    </submittedName>
</protein>
<proteinExistence type="inferred from homology"/>
<feature type="domain" description="Carbohydrate kinase FGGY C-terminal" evidence="7">
    <location>
        <begin position="265"/>
        <end position="450"/>
    </location>
</feature>
<dbReference type="PIRSF" id="PIRSF000538">
    <property type="entry name" value="GlpK"/>
    <property type="match status" value="1"/>
</dbReference>
<reference evidence="8" key="1">
    <citation type="submission" date="2020-08" db="EMBL/GenBank/DDBJ databases">
        <title>Genome public.</title>
        <authorList>
            <person name="Liu C."/>
            <person name="Sun Q."/>
        </authorList>
    </citation>
    <scope>NUCLEOTIDE SEQUENCE</scope>
    <source>
        <strain evidence="8">NSJ-23</strain>
    </source>
</reference>
<dbReference type="GO" id="GO:0019563">
    <property type="term" value="P:glycerol catabolic process"/>
    <property type="evidence" value="ECO:0007669"/>
    <property type="project" value="TreeGrafter"/>
</dbReference>
<evidence type="ECO:0000256" key="2">
    <source>
        <dbReference type="ARBA" id="ARBA00022679"/>
    </source>
</evidence>
<feature type="domain" description="Carbohydrate kinase FGGY N-terminal" evidence="6">
    <location>
        <begin position="5"/>
        <end position="252"/>
    </location>
</feature>
<dbReference type="GO" id="GO:0004370">
    <property type="term" value="F:glycerol kinase activity"/>
    <property type="evidence" value="ECO:0007669"/>
    <property type="project" value="UniProtKB-EC"/>
</dbReference>
<dbReference type="CDD" id="cd07769">
    <property type="entry name" value="ASKHA_NBD_FGGY_GK"/>
    <property type="match status" value="1"/>
</dbReference>
<accession>A0A8J6M6R0</accession>
<keyword evidence="2 8" id="KW-0808">Transferase</keyword>
<sequence>MERGYILSIDQSTQGTKAILLDGQGQFVLRRDLPHRQLISAQGWVGHDAQEIAENIIRVAQAAVRDSGIDSRRLAGVAVTNQRESVALWERDTGRPVCESIVWQCNRAAELCRHIQERGDYPEIQRRTGLVPSPFFSAGKVAWALEHVPGAREKAERGQLCIGTMDTWTIWQLTGGKVHKTDCSNASRTQLFNIHTMEWDPELCRIFDIPMSVLPQVCGSDGEYGQTDLGGLLDHPVPIRSAIGDSHASLFGHGCVERGDCMAGHGTGTCVLMNIGEEPLESQNGLNTTVAWRMNGKTVYALEGVVNYAGAVTTWLKDGLELVSCPEETEALACRADPGDHTYLVPAFTGIGAPYWDDGASACFVGMSRLTGRAELVRAGIESIGYQVADIVRAMERDMGAPASQVRMAGGPTKNRYLTQFQSDIMDRPVVLGKYEELVAVGAGQMAGLAMGLYDLPELERLRRTQLFRPRMEQKERLERLDGWARAVQKALSR</sequence>
<evidence type="ECO:0000256" key="5">
    <source>
        <dbReference type="ARBA" id="ARBA00022840"/>
    </source>
</evidence>
<comment type="caution">
    <text evidence="8">The sequence shown here is derived from an EMBL/GenBank/DDBJ whole genome shotgun (WGS) entry which is preliminary data.</text>
</comment>
<dbReference type="PANTHER" id="PTHR10196">
    <property type="entry name" value="SUGAR KINASE"/>
    <property type="match status" value="1"/>
</dbReference>